<reference evidence="3" key="1">
    <citation type="journal article" date="2019" name="Int. J. Syst. Evol. Microbiol.">
        <title>The Global Catalogue of Microorganisms (GCM) 10K type strain sequencing project: providing services to taxonomists for standard genome sequencing and annotation.</title>
        <authorList>
            <consortium name="The Broad Institute Genomics Platform"/>
            <consortium name="The Broad Institute Genome Sequencing Center for Infectious Disease"/>
            <person name="Wu L."/>
            <person name="Ma J."/>
        </authorList>
    </citation>
    <scope>NUCLEOTIDE SEQUENCE [LARGE SCALE GENOMIC DNA]</scope>
    <source>
        <strain evidence="3">TISTR 1535</strain>
    </source>
</reference>
<keyword evidence="3" id="KW-1185">Reference proteome</keyword>
<evidence type="ECO:0000313" key="3">
    <source>
        <dbReference type="Proteomes" id="UP001597502"/>
    </source>
</evidence>
<dbReference type="Proteomes" id="UP001597502">
    <property type="component" value="Unassembled WGS sequence"/>
</dbReference>
<gene>
    <name evidence="2" type="ORF">ACFSUO_09125</name>
</gene>
<feature type="transmembrane region" description="Helical" evidence="1">
    <location>
        <begin position="34"/>
        <end position="52"/>
    </location>
</feature>
<dbReference type="RefSeq" id="WP_382393318.1">
    <property type="nucleotide sequence ID" value="NZ_JBHUNA010000020.1"/>
</dbReference>
<accession>A0ABW5V628</accession>
<keyword evidence="1" id="KW-0472">Membrane</keyword>
<protein>
    <recommendedName>
        <fullName evidence="4">Holin</fullName>
    </recommendedName>
</protein>
<dbReference type="EMBL" id="JBHUNA010000020">
    <property type="protein sequence ID" value="MFD2761129.1"/>
    <property type="molecule type" value="Genomic_DNA"/>
</dbReference>
<evidence type="ECO:0000313" key="2">
    <source>
        <dbReference type="EMBL" id="MFD2761129.1"/>
    </source>
</evidence>
<keyword evidence="1" id="KW-0812">Transmembrane</keyword>
<sequence>MFNMALVAGAALLVVLMVINIIISKVSSPDKYDIYKPAGVLFALGIILLSISSVGRIEIMGLGFGGWGGASLFAAAIGFIVTSLVDTSNQSEQK</sequence>
<evidence type="ECO:0000256" key="1">
    <source>
        <dbReference type="SAM" id="Phobius"/>
    </source>
</evidence>
<name>A0ABW5V628_9BACI</name>
<organism evidence="2 3">
    <name type="scientific">Lentibacillus juripiscarius</name>
    <dbReference type="NCBI Taxonomy" id="257446"/>
    <lineage>
        <taxon>Bacteria</taxon>
        <taxon>Bacillati</taxon>
        <taxon>Bacillota</taxon>
        <taxon>Bacilli</taxon>
        <taxon>Bacillales</taxon>
        <taxon>Bacillaceae</taxon>
        <taxon>Lentibacillus</taxon>
    </lineage>
</organism>
<proteinExistence type="predicted"/>
<evidence type="ECO:0008006" key="4">
    <source>
        <dbReference type="Google" id="ProtNLM"/>
    </source>
</evidence>
<feature type="transmembrane region" description="Helical" evidence="1">
    <location>
        <begin position="64"/>
        <end position="85"/>
    </location>
</feature>
<keyword evidence="1" id="KW-1133">Transmembrane helix</keyword>
<comment type="caution">
    <text evidence="2">The sequence shown here is derived from an EMBL/GenBank/DDBJ whole genome shotgun (WGS) entry which is preliminary data.</text>
</comment>